<evidence type="ECO:0000259" key="3">
    <source>
        <dbReference type="Pfam" id="PF00501"/>
    </source>
</evidence>
<keyword evidence="2 4" id="KW-0436">Ligase</keyword>
<dbReference type="PANTHER" id="PTHR22754">
    <property type="entry name" value="DISCO-INTERACTING PROTEIN 2 DIP2 -RELATED"/>
    <property type="match status" value="1"/>
</dbReference>
<dbReference type="Pfam" id="PF00501">
    <property type="entry name" value="AMP-binding"/>
    <property type="match status" value="1"/>
</dbReference>
<gene>
    <name evidence="4" type="ORF">M5I08_03310</name>
</gene>
<keyword evidence="5" id="KW-1185">Reference proteome</keyword>
<evidence type="ECO:0000313" key="4">
    <source>
        <dbReference type="EMBL" id="UQX11541.1"/>
    </source>
</evidence>
<dbReference type="InterPro" id="IPR000873">
    <property type="entry name" value="AMP-dep_synth/lig_dom"/>
</dbReference>
<dbReference type="PANTHER" id="PTHR22754:SF32">
    <property type="entry name" value="DISCO-INTERACTING PROTEIN 2"/>
    <property type="match status" value="1"/>
</dbReference>
<proteinExistence type="inferred from homology"/>
<sequence>MGSASGSDGVGRGNRPELTDYLDAEGSIVLPPGVSLVTFLDRHIANIGDAVAYRYLDYTEHPDGKAVNLTWSQLGIRLRAIGARLQQVTSRGDRVAILAPQSIDYIVGFFAAIKAGNIAVPLFAPELPGHAERLNAVLGDAQPAVVLTTAAAGAAVAEFVRSLPRSRRPRVIAIDEIPDTVGVTFAPVHLDTDDIAYLQYTSGSTRAPAGVEITHRAVGTNVLQMVISTGMDWDIRSVSWLPLYHDMGLLMIVCVAVFGTQVTLMSPIAFVRRPQRWIRQLAAEAAHGRTFAAAPNFAFELAAERGLPDAGEDLELSNVVSLINGSEPVSIHSIAKFNAAFAPYGLPSTAIKPSYGMAEATLFVSTIDPAAGATVVYLDRDQLGAGRAVRLSPDARGAIAQVSCGRIARSQWGVIVNPDTEAELPDGEVGEIWLHGNNIGRGYWARPEESERVFGNKLQRPLPAGSHADGAPSEATWLRTGDLGVYLAGELYITGRIKDLIIVDGRNHYPQDIEATAAQASSAVRSGYVAAFSVPANRVRGARGDEAGERLVVVAERAPGAGRIDLQPVTDAIRAAVSRRHGLPLSDVLLVPAGAIPRTTSGKLARRACRAQYVNGELRVRGRG</sequence>
<dbReference type="EMBL" id="CP097320">
    <property type="protein sequence ID" value="UQX11541.1"/>
    <property type="molecule type" value="Genomic_DNA"/>
</dbReference>
<evidence type="ECO:0000313" key="5">
    <source>
        <dbReference type="Proteomes" id="UP001056610"/>
    </source>
</evidence>
<protein>
    <submittedName>
        <fullName evidence="4">Fatty acyl-AMP ligase</fullName>
    </submittedName>
</protein>
<dbReference type="GO" id="GO:0016874">
    <property type="term" value="F:ligase activity"/>
    <property type="evidence" value="ECO:0007669"/>
    <property type="project" value="UniProtKB-KW"/>
</dbReference>
<dbReference type="Proteomes" id="UP001056610">
    <property type="component" value="Chromosome"/>
</dbReference>
<feature type="domain" description="AMP-dependent synthetase/ligase" evidence="3">
    <location>
        <begin position="44"/>
        <end position="444"/>
    </location>
</feature>
<accession>A0ABY4QNV4</accession>
<organism evidence="4 5">
    <name type="scientific">Candidatus Mycobacterium methanotrophicum</name>
    <dbReference type="NCBI Taxonomy" id="2943498"/>
    <lineage>
        <taxon>Bacteria</taxon>
        <taxon>Bacillati</taxon>
        <taxon>Actinomycetota</taxon>
        <taxon>Actinomycetes</taxon>
        <taxon>Mycobacteriales</taxon>
        <taxon>Mycobacteriaceae</taxon>
        <taxon>Mycobacterium</taxon>
    </lineage>
</organism>
<reference evidence="4" key="1">
    <citation type="submission" date="2022-05" db="EMBL/GenBank/DDBJ databases">
        <title>A methanotrophic Mycobacterium dominates a cave microbial ecosystem.</title>
        <authorList>
            <person name="Van Spanning R.J.M."/>
            <person name="Guan Q."/>
            <person name="Melkonian C."/>
            <person name="Gallant J."/>
            <person name="Polerecky L."/>
            <person name="Flot J.-F."/>
            <person name="Brandt B.W."/>
            <person name="Braster M."/>
            <person name="Iturbe Espinoza P."/>
            <person name="Aerts J."/>
            <person name="Meima-Franke M."/>
            <person name="Piersma S.R."/>
            <person name="Bunduc C."/>
            <person name="Ummels R."/>
            <person name="Pain A."/>
            <person name="Fleming E.J."/>
            <person name="van der Wel N."/>
            <person name="Gherman V.D."/>
            <person name="Sarbu S.M."/>
            <person name="Bodelier P.L.E."/>
            <person name="Bitter W."/>
        </authorList>
    </citation>
    <scope>NUCLEOTIDE SEQUENCE</scope>
    <source>
        <strain evidence="4">Sulfur Cave</strain>
    </source>
</reference>
<dbReference type="CDD" id="cd05931">
    <property type="entry name" value="FAAL"/>
    <property type="match status" value="1"/>
</dbReference>
<dbReference type="RefSeq" id="WP_219067414.1">
    <property type="nucleotide sequence ID" value="NZ_CAJUXY010000019.1"/>
</dbReference>
<evidence type="ECO:0000256" key="2">
    <source>
        <dbReference type="ARBA" id="ARBA00022598"/>
    </source>
</evidence>
<dbReference type="InterPro" id="IPR040097">
    <property type="entry name" value="FAAL/FAAC"/>
</dbReference>
<name>A0ABY4QNV4_9MYCO</name>
<dbReference type="NCBIfam" id="NF009124">
    <property type="entry name" value="PRK12476.1"/>
    <property type="match status" value="1"/>
</dbReference>
<comment type="similarity">
    <text evidence="1">Belongs to the ATP-dependent AMP-binding enzyme family.</text>
</comment>
<evidence type="ECO:0000256" key="1">
    <source>
        <dbReference type="ARBA" id="ARBA00006432"/>
    </source>
</evidence>